<dbReference type="Pfam" id="PF14223">
    <property type="entry name" value="Retrotran_gag_2"/>
    <property type="match status" value="1"/>
</dbReference>
<sequence length="192" mass="22000">MPTTRDMMINLKEMFGEQGRSTRHDVMRNLLNTKMAKGTLDREHALKMIGFLNELEILGAEIDADSQIDIILQSSPDSFNQFRLNYLMNKNHYTLSELMNELQAVEGIIKSKKHVLMVSAWDSFKIKPKGKKVMKKNKAKHVNKGEAKPRGVQIRDVLKGKYFHCVKDDHWKRNCPAFIANKKQGVSSNQAA</sequence>
<reference evidence="1 2" key="1">
    <citation type="submission" date="2019-07" db="EMBL/GenBank/DDBJ databases">
        <title>De Novo Assembly of kiwifruit Actinidia rufa.</title>
        <authorList>
            <person name="Sugita-Konishi S."/>
            <person name="Sato K."/>
            <person name="Mori E."/>
            <person name="Abe Y."/>
            <person name="Kisaki G."/>
            <person name="Hamano K."/>
            <person name="Suezawa K."/>
            <person name="Otani M."/>
            <person name="Fukuda T."/>
            <person name="Manabe T."/>
            <person name="Gomi K."/>
            <person name="Tabuchi M."/>
            <person name="Akimitsu K."/>
            <person name="Kataoka I."/>
        </authorList>
    </citation>
    <scope>NUCLEOTIDE SEQUENCE [LARGE SCALE GENOMIC DNA]</scope>
    <source>
        <strain evidence="2">cv. Fuchu</strain>
    </source>
</reference>
<evidence type="ECO:0000313" key="2">
    <source>
        <dbReference type="Proteomes" id="UP000585474"/>
    </source>
</evidence>
<keyword evidence="2" id="KW-1185">Reference proteome</keyword>
<accession>A0A7J0F9R7</accession>
<dbReference type="EMBL" id="BJWL01000010">
    <property type="protein sequence ID" value="GFY95444.1"/>
    <property type="molecule type" value="Genomic_DNA"/>
</dbReference>
<evidence type="ECO:0000313" key="1">
    <source>
        <dbReference type="EMBL" id="GFY95444.1"/>
    </source>
</evidence>
<dbReference type="AlphaFoldDB" id="A0A7J0F9R7"/>
<gene>
    <name evidence="1" type="ORF">Acr_10g0008290</name>
</gene>
<name>A0A7J0F9R7_9ERIC</name>
<proteinExistence type="predicted"/>
<comment type="caution">
    <text evidence="1">The sequence shown here is derived from an EMBL/GenBank/DDBJ whole genome shotgun (WGS) entry which is preliminary data.</text>
</comment>
<protein>
    <submittedName>
        <fullName evidence="1">Uncharacterized protein</fullName>
    </submittedName>
</protein>
<organism evidence="1 2">
    <name type="scientific">Actinidia rufa</name>
    <dbReference type="NCBI Taxonomy" id="165716"/>
    <lineage>
        <taxon>Eukaryota</taxon>
        <taxon>Viridiplantae</taxon>
        <taxon>Streptophyta</taxon>
        <taxon>Embryophyta</taxon>
        <taxon>Tracheophyta</taxon>
        <taxon>Spermatophyta</taxon>
        <taxon>Magnoliopsida</taxon>
        <taxon>eudicotyledons</taxon>
        <taxon>Gunneridae</taxon>
        <taxon>Pentapetalae</taxon>
        <taxon>asterids</taxon>
        <taxon>Ericales</taxon>
        <taxon>Actinidiaceae</taxon>
        <taxon>Actinidia</taxon>
    </lineage>
</organism>
<dbReference type="Proteomes" id="UP000585474">
    <property type="component" value="Unassembled WGS sequence"/>
</dbReference>
<dbReference type="OrthoDB" id="904370at2759"/>